<dbReference type="FunFam" id="1.10.472.80:FF:000026">
    <property type="entry name" value="Mitotic check point protein (Bub2)"/>
    <property type="match status" value="1"/>
</dbReference>
<protein>
    <recommendedName>
        <fullName evidence="2">Rab-GAP TBC domain-containing protein</fullName>
    </recommendedName>
</protein>
<dbReference type="SMART" id="SM00164">
    <property type="entry name" value="TBC"/>
    <property type="match status" value="1"/>
</dbReference>
<dbReference type="GeneID" id="38124277"/>
<dbReference type="OrthoDB" id="10263206at2759"/>
<dbReference type="AlphaFoldDB" id="A0A397G065"/>
<accession>A0A397G065</accession>
<dbReference type="SUPFAM" id="SSF47923">
    <property type="entry name" value="Ypt/Rab-GAP domain of gyp1p"/>
    <property type="match status" value="2"/>
</dbReference>
<dbReference type="Gene3D" id="1.10.472.80">
    <property type="entry name" value="Ypt/Rab-GAP domain of gyp1p, domain 3"/>
    <property type="match status" value="1"/>
</dbReference>
<feature type="domain" description="Rab-GAP TBC" evidence="2">
    <location>
        <begin position="150"/>
        <end position="388"/>
    </location>
</feature>
<name>A0A397G065_ASPTH</name>
<evidence type="ECO:0000313" key="4">
    <source>
        <dbReference type="Proteomes" id="UP000215305"/>
    </source>
</evidence>
<evidence type="ECO:0000313" key="3">
    <source>
        <dbReference type="EMBL" id="RHZ43449.1"/>
    </source>
</evidence>
<keyword evidence="4" id="KW-1185">Reference proteome</keyword>
<dbReference type="VEuPathDB" id="FungiDB:CDV56_102303"/>
<reference evidence="3" key="1">
    <citation type="submission" date="2018-08" db="EMBL/GenBank/DDBJ databases">
        <title>Draft genome sequence of azole-resistant Aspergillus thermomutatus (Neosartorya pseudofischeri) strain HMR AF 39, isolated from a human nasal aspirate.</title>
        <authorList>
            <person name="Parent-Michaud M."/>
            <person name="Dufresne P.J."/>
            <person name="Fournier E."/>
            <person name="Martineau C."/>
            <person name="Moreira S."/>
            <person name="Perkins V."/>
            <person name="De Repentigny L."/>
            <person name="Dufresne S.F."/>
        </authorList>
    </citation>
    <scope>NUCLEOTIDE SEQUENCE [LARGE SCALE GENOMIC DNA]</scope>
    <source>
        <strain evidence="3">HMR AF 39</strain>
    </source>
</reference>
<sequence>MSQPTQAQLNLAALAGSGSPSPRTMRTLRKIQSHQILSSNPSVFSGQTSHLSTARSSANAEELSQQAHLDSPVRLRTHRRARSNSDAGSGERPILQTQKRSGRKTGSGFGIKRSVLETLLRDGPQNGDVEDALKELRYLVLSTRVEADGDGMSTYRVYLWLTLLDIPPLPTDEYLSLIHRGRSPAYTKIRNDTFRTLATDPLFKRRVTEASLIRLLNAIAWKIHDAKAKKRPKSRLSTSRRREMELLINTPPSIAEEEPTDDNANLLTATPSSDAITSESAIYVQGMNVLCAPFLYVARSEVEAFSLFHYFITRECPGYIRGAMDGVHRGLRLVDRCLEIVEPKLSAYLFSKGMQAELYAFPSVLTLCACTPPLPEVLHLWDFLFAYGPHLNILCIVAQLIRMRDTILDSPSPNKILRSFPPLDAKEIIALTVLIVRKIPDALYAELIDHAK</sequence>
<dbReference type="Proteomes" id="UP000215305">
    <property type="component" value="Unassembled WGS sequence"/>
</dbReference>
<dbReference type="EMBL" id="NKHU02000414">
    <property type="protein sequence ID" value="RHZ43449.1"/>
    <property type="molecule type" value="Genomic_DNA"/>
</dbReference>
<dbReference type="RefSeq" id="XP_026609803.1">
    <property type="nucleotide sequence ID" value="XM_026755922.1"/>
</dbReference>
<dbReference type="InterPro" id="IPR000195">
    <property type="entry name" value="Rab-GAP-TBC_dom"/>
</dbReference>
<evidence type="ECO:0000256" key="1">
    <source>
        <dbReference type="SAM" id="MobiDB-lite"/>
    </source>
</evidence>
<feature type="compositionally biased region" description="Polar residues" evidence="1">
    <location>
        <begin position="38"/>
        <end position="68"/>
    </location>
</feature>
<dbReference type="STRING" id="41047.A0A397G065"/>
<dbReference type="Gene3D" id="1.10.8.270">
    <property type="entry name" value="putative rabgap domain of human tbc1 domain family member 14 like domains"/>
    <property type="match status" value="2"/>
</dbReference>
<dbReference type="Pfam" id="PF00566">
    <property type="entry name" value="RabGAP-TBC"/>
    <property type="match status" value="1"/>
</dbReference>
<feature type="region of interest" description="Disordered" evidence="1">
    <location>
        <begin position="38"/>
        <end position="109"/>
    </location>
</feature>
<dbReference type="PANTHER" id="PTHR22957">
    <property type="entry name" value="TBC1 DOMAIN FAMILY MEMBER GTPASE-ACTIVATING PROTEIN"/>
    <property type="match status" value="1"/>
</dbReference>
<evidence type="ECO:0000259" key="2">
    <source>
        <dbReference type="PROSITE" id="PS50086"/>
    </source>
</evidence>
<proteinExistence type="predicted"/>
<dbReference type="GO" id="GO:0005096">
    <property type="term" value="F:GTPase activator activity"/>
    <property type="evidence" value="ECO:0007669"/>
    <property type="project" value="TreeGrafter"/>
</dbReference>
<dbReference type="GO" id="GO:0044732">
    <property type="term" value="C:mitotic spindle pole body"/>
    <property type="evidence" value="ECO:0007669"/>
    <property type="project" value="TreeGrafter"/>
</dbReference>
<dbReference type="InterPro" id="IPR035969">
    <property type="entry name" value="Rab-GAP_TBC_sf"/>
</dbReference>
<dbReference type="GO" id="GO:0031030">
    <property type="term" value="P:negative regulation of septation initiation signaling"/>
    <property type="evidence" value="ECO:0007669"/>
    <property type="project" value="TreeGrafter"/>
</dbReference>
<dbReference type="PANTHER" id="PTHR22957:SF263">
    <property type="entry name" value="MITOTIC CHECK POINT PROTEIN BUB2"/>
    <property type="match status" value="1"/>
</dbReference>
<dbReference type="FunFam" id="1.10.8.270:FF:000039">
    <property type="entry name" value="Cell division control protein 16"/>
    <property type="match status" value="1"/>
</dbReference>
<dbReference type="PROSITE" id="PS50086">
    <property type="entry name" value="TBC_RABGAP"/>
    <property type="match status" value="1"/>
</dbReference>
<organism evidence="3 4">
    <name type="scientific">Aspergillus thermomutatus</name>
    <name type="common">Neosartorya pseudofischeri</name>
    <dbReference type="NCBI Taxonomy" id="41047"/>
    <lineage>
        <taxon>Eukaryota</taxon>
        <taxon>Fungi</taxon>
        <taxon>Dikarya</taxon>
        <taxon>Ascomycota</taxon>
        <taxon>Pezizomycotina</taxon>
        <taxon>Eurotiomycetes</taxon>
        <taxon>Eurotiomycetidae</taxon>
        <taxon>Eurotiales</taxon>
        <taxon>Aspergillaceae</taxon>
        <taxon>Aspergillus</taxon>
        <taxon>Aspergillus subgen. Fumigati</taxon>
    </lineage>
</organism>
<gene>
    <name evidence="3" type="ORF">CDV56_102303</name>
</gene>
<comment type="caution">
    <text evidence="3">The sequence shown here is derived from an EMBL/GenBank/DDBJ whole genome shotgun (WGS) entry which is preliminary data.</text>
</comment>